<keyword evidence="2" id="KW-1185">Reference proteome</keyword>
<dbReference type="EMBL" id="CP010899">
    <property type="protein sequence ID" value="ALA96983.1"/>
    <property type="molecule type" value="Genomic_DNA"/>
</dbReference>
<dbReference type="KEGG" id="skn:SKUN_0058"/>
<evidence type="ECO:0000313" key="2">
    <source>
        <dbReference type="Proteomes" id="UP000062963"/>
    </source>
</evidence>
<dbReference type="Proteomes" id="UP000062963">
    <property type="component" value="Chromosome"/>
</dbReference>
<dbReference type="PATRIC" id="fig|273035.7.peg.67"/>
<sequence length="262" mass="31148">MSDIVKNTVNNITFHFPLKVDDFKNESILAYNVQKFKEENKQELTEYIFRHINHYALNGYQNVYLKDIPSAITKNNFVFKEWLELIQKLLDEHNRIGKIITNYRNYIERYRVEINNNMTQARIQKQQEFLKEQELKKQELIEKTNNLTPEMGLDIDQIQDEQVRVMEQIEQIDKSLEQKELKKVGINLIKEKILIKDIEILGIDNDFLENANQYELVQLIKTYLVIDEKIVKNEIKAQWDSNVNTNTIGIKGIKFKINKGVK</sequence>
<dbReference type="AlphaFoldDB" id="A0A0K2JEV9"/>
<accession>A0A0K2JEV9</accession>
<dbReference type="RefSeq" id="WP_053390362.1">
    <property type="nucleotide sequence ID" value="NZ_CP010899.1"/>
</dbReference>
<dbReference type="STRING" id="273035.SKUN_0058"/>
<protein>
    <submittedName>
        <fullName evidence="1">Uncharacterized protein</fullName>
    </submittedName>
</protein>
<organism evidence="1 2">
    <name type="scientific">Spiroplasma kunkelii CR2-3x</name>
    <dbReference type="NCBI Taxonomy" id="273035"/>
    <lineage>
        <taxon>Bacteria</taxon>
        <taxon>Bacillati</taxon>
        <taxon>Mycoplasmatota</taxon>
        <taxon>Mollicutes</taxon>
        <taxon>Entomoplasmatales</taxon>
        <taxon>Spiroplasmataceae</taxon>
        <taxon>Spiroplasma</taxon>
    </lineage>
</organism>
<proteinExistence type="predicted"/>
<name>A0A0K2JEV9_SPIKU</name>
<evidence type="ECO:0000313" key="1">
    <source>
        <dbReference type="EMBL" id="ALA96983.1"/>
    </source>
</evidence>
<reference evidence="1 2" key="1">
    <citation type="journal article" date="2015" name="Genome Announc.">
        <title>Complete Genome Sequence of Spiroplasma kunkelii Strain CR2-3x, Causal Agent of Corn Stunt Disease in Zea mays L.</title>
        <authorList>
            <person name="Davis R.E."/>
            <person name="Shao J."/>
            <person name="Dally E.L."/>
            <person name="Zhao Y."/>
            <person name="Gasparich G.E."/>
            <person name="Gaynor B.J."/>
            <person name="Athey J.C."/>
            <person name="Harrison N.A."/>
            <person name="Donofrio N."/>
        </authorList>
    </citation>
    <scope>NUCLEOTIDE SEQUENCE [LARGE SCALE GENOMIC DNA]</scope>
    <source>
        <strain evidence="1 2">CR2-3x</strain>
    </source>
</reference>
<gene>
    <name evidence="1" type="ORF">SKUN_0058</name>
</gene>